<proteinExistence type="predicted"/>
<name>A0A1H0DC37_9ACTN</name>
<dbReference type="OrthoDB" id="3402808at2"/>
<evidence type="ECO:0000256" key="1">
    <source>
        <dbReference type="SAM" id="MobiDB-lite"/>
    </source>
</evidence>
<dbReference type="AlphaFoldDB" id="A0A1H0DC37"/>
<feature type="compositionally biased region" description="Low complexity" evidence="1">
    <location>
        <begin position="280"/>
        <end position="295"/>
    </location>
</feature>
<organism evidence="2 3">
    <name type="scientific">Klenkia soli</name>
    <dbReference type="NCBI Taxonomy" id="1052260"/>
    <lineage>
        <taxon>Bacteria</taxon>
        <taxon>Bacillati</taxon>
        <taxon>Actinomycetota</taxon>
        <taxon>Actinomycetes</taxon>
        <taxon>Geodermatophilales</taxon>
        <taxon>Geodermatophilaceae</taxon>
        <taxon>Klenkia</taxon>
    </lineage>
</organism>
<accession>A0A1H0DC37</accession>
<evidence type="ECO:0000313" key="2">
    <source>
        <dbReference type="EMBL" id="SDN67730.1"/>
    </source>
</evidence>
<dbReference type="Proteomes" id="UP000199088">
    <property type="component" value="Unassembled WGS sequence"/>
</dbReference>
<dbReference type="RefSeq" id="WP_091239034.1">
    <property type="nucleotide sequence ID" value="NZ_FNIR01000001.1"/>
</dbReference>
<dbReference type="STRING" id="1052260.SAMN05660199_00573"/>
<feature type="region of interest" description="Disordered" evidence="1">
    <location>
        <begin position="264"/>
        <end position="348"/>
    </location>
</feature>
<feature type="compositionally biased region" description="Low complexity" evidence="1">
    <location>
        <begin position="310"/>
        <end position="324"/>
    </location>
</feature>
<evidence type="ECO:0000313" key="3">
    <source>
        <dbReference type="Proteomes" id="UP000199088"/>
    </source>
</evidence>
<sequence>MNDEELQEALVGRLRLLSRGEPDLAPDVRSAQRARLVAMAAVRPTGEVRSPEARPGRWRRLVAARAVDAPVARWRTRLTAGLAGAAMTVGALSGLTALAQGAEPGDLLYGLKRGSEDTRLALASDADRGLTLLGFASNRLTELADLTGSDVGASPVSVGPADASGLAVAASGVDAGTVVDVLTTMDDQTTEGTSWLATTALETRDTAAFSTLSRWAGQQHAGVAALDVPSGAEEARSEALALVDEVAARATALQATLQCPAGVTAPGTDRLGPLPGECLAVAPTPSSSAAPSTEPDQGATPAPGTVSGQAPASSAAGATTAAPSGGSGGTGGAATPSTTAAAPTTVPALPTTVPSTTVPPLVDVPLPLPSTTICVGGLICVGG</sequence>
<dbReference type="EMBL" id="FNIR01000001">
    <property type="protein sequence ID" value="SDN67730.1"/>
    <property type="molecule type" value="Genomic_DNA"/>
</dbReference>
<keyword evidence="3" id="KW-1185">Reference proteome</keyword>
<reference evidence="3" key="1">
    <citation type="submission" date="2016-10" db="EMBL/GenBank/DDBJ databases">
        <authorList>
            <person name="Varghese N."/>
            <person name="Submissions S."/>
        </authorList>
    </citation>
    <scope>NUCLEOTIDE SEQUENCE [LARGE SCALE GENOMIC DNA]</scope>
    <source>
        <strain evidence="3">DSM 45843</strain>
    </source>
</reference>
<feature type="compositionally biased region" description="Low complexity" evidence="1">
    <location>
        <begin position="333"/>
        <end position="348"/>
    </location>
</feature>
<gene>
    <name evidence="2" type="ORF">SAMN05660199_00573</name>
</gene>
<protein>
    <submittedName>
        <fullName evidence="2">Uncharacterized protein</fullName>
    </submittedName>
</protein>